<evidence type="ECO:0000313" key="3">
    <source>
        <dbReference type="Proteomes" id="UP000609064"/>
    </source>
</evidence>
<sequence>MKDKILNAGTFFQKKDIQGHVKNHVAHVKGKKAASDVFHDDNGEVRRAELFGRNVLEKLLKNIGGKEVGGIRIYYGHAPEDKDGTIKEGGKLRPRLFLVPVDENGKDIEIDASALKDEPNGGGVGGGLPCPQDCNEI</sequence>
<dbReference type="AlphaFoldDB" id="A0A917DY76"/>
<proteinExistence type="predicted"/>
<comment type="caution">
    <text evidence="2">The sequence shown here is derived from an EMBL/GenBank/DDBJ whole genome shotgun (WGS) entry which is preliminary data.</text>
</comment>
<feature type="region of interest" description="Disordered" evidence="1">
    <location>
        <begin position="116"/>
        <end position="137"/>
    </location>
</feature>
<evidence type="ECO:0000313" key="2">
    <source>
        <dbReference type="EMBL" id="GGD82849.1"/>
    </source>
</evidence>
<reference evidence="2" key="2">
    <citation type="submission" date="2020-09" db="EMBL/GenBank/DDBJ databases">
        <authorList>
            <person name="Sun Q."/>
            <person name="Zhou Y."/>
        </authorList>
    </citation>
    <scope>NUCLEOTIDE SEQUENCE</scope>
    <source>
        <strain evidence="2">CGMCC 1.15958</strain>
    </source>
</reference>
<reference evidence="2" key="1">
    <citation type="journal article" date="2014" name="Int. J. Syst. Evol. Microbiol.">
        <title>Complete genome sequence of Corynebacterium casei LMG S-19264T (=DSM 44701T), isolated from a smear-ripened cheese.</title>
        <authorList>
            <consortium name="US DOE Joint Genome Institute (JGI-PGF)"/>
            <person name="Walter F."/>
            <person name="Albersmeier A."/>
            <person name="Kalinowski J."/>
            <person name="Ruckert C."/>
        </authorList>
    </citation>
    <scope>NUCLEOTIDE SEQUENCE</scope>
    <source>
        <strain evidence="2">CGMCC 1.15958</strain>
    </source>
</reference>
<accession>A0A917DY76</accession>
<gene>
    <name evidence="2" type="ORF">GCM10011514_53670</name>
</gene>
<dbReference type="RefSeq" id="WP_188771399.1">
    <property type="nucleotide sequence ID" value="NZ_BMKK01000022.1"/>
</dbReference>
<organism evidence="2 3">
    <name type="scientific">Emticicia aquatilis</name>
    <dbReference type="NCBI Taxonomy" id="1537369"/>
    <lineage>
        <taxon>Bacteria</taxon>
        <taxon>Pseudomonadati</taxon>
        <taxon>Bacteroidota</taxon>
        <taxon>Cytophagia</taxon>
        <taxon>Cytophagales</taxon>
        <taxon>Leadbetterellaceae</taxon>
        <taxon>Emticicia</taxon>
    </lineage>
</organism>
<dbReference type="Proteomes" id="UP000609064">
    <property type="component" value="Unassembled WGS sequence"/>
</dbReference>
<protein>
    <submittedName>
        <fullName evidence="2">Uncharacterized protein</fullName>
    </submittedName>
</protein>
<keyword evidence="3" id="KW-1185">Reference proteome</keyword>
<evidence type="ECO:0000256" key="1">
    <source>
        <dbReference type="SAM" id="MobiDB-lite"/>
    </source>
</evidence>
<name>A0A917DY76_9BACT</name>
<dbReference type="EMBL" id="BMKK01000022">
    <property type="protein sequence ID" value="GGD82849.1"/>
    <property type="molecule type" value="Genomic_DNA"/>
</dbReference>